<dbReference type="InterPro" id="IPR038356">
    <property type="entry name" value="Tma16_sf"/>
</dbReference>
<organism evidence="3 4">
    <name type="scientific">Porites evermanni</name>
    <dbReference type="NCBI Taxonomy" id="104178"/>
    <lineage>
        <taxon>Eukaryota</taxon>
        <taxon>Metazoa</taxon>
        <taxon>Cnidaria</taxon>
        <taxon>Anthozoa</taxon>
        <taxon>Hexacorallia</taxon>
        <taxon>Scleractinia</taxon>
        <taxon>Fungiina</taxon>
        <taxon>Poritidae</taxon>
        <taxon>Porites</taxon>
    </lineage>
</organism>
<comment type="similarity">
    <text evidence="1">Belongs to the TMA16 family.</text>
</comment>
<accession>A0ABN8PXN4</accession>
<keyword evidence="4" id="KW-1185">Reference proteome</keyword>
<evidence type="ECO:0000256" key="2">
    <source>
        <dbReference type="SAM" id="MobiDB-lite"/>
    </source>
</evidence>
<dbReference type="PANTHER" id="PTHR13349:SF2">
    <property type="entry name" value="TRANSLATION MACHINERY-ASSOCIATED PROTEIN 16"/>
    <property type="match status" value="1"/>
</dbReference>
<dbReference type="EMBL" id="CALNXI010001038">
    <property type="protein sequence ID" value="CAH3152570.1"/>
    <property type="molecule type" value="Genomic_DNA"/>
</dbReference>
<evidence type="ECO:0008006" key="5">
    <source>
        <dbReference type="Google" id="ProtNLM"/>
    </source>
</evidence>
<proteinExistence type="inferred from homology"/>
<protein>
    <recommendedName>
        <fullName evidence="5">Translation machinery-associated protein 16</fullName>
    </recommendedName>
</protein>
<sequence length="191" mass="22725">MPKEGKSKVHCKKVVHPNSRKAVKLARQAHRDEKLQRKKAERNYLLQIKAGEKFRWFYENVEEEKTQYSCYEVCELIERYLHRFDQELEQINEQNSMKGRQGRVHASREDALKNIIERERELYNANGIELPDLTSSKTLSQFRDWDCDVASLKLMKMRKFNSSLLNKKQDTKSMNIGNDDTDEKEIISERK</sequence>
<name>A0ABN8PXN4_9CNID</name>
<dbReference type="PANTHER" id="PTHR13349">
    <property type="entry name" value="TRANSLATION MACHINERY-ASSOCIATED PROTEIN 16"/>
    <property type="match status" value="1"/>
</dbReference>
<reference evidence="3 4" key="1">
    <citation type="submission" date="2022-05" db="EMBL/GenBank/DDBJ databases">
        <authorList>
            <consortium name="Genoscope - CEA"/>
            <person name="William W."/>
        </authorList>
    </citation>
    <scope>NUCLEOTIDE SEQUENCE [LARGE SCALE GENOMIC DNA]</scope>
</reference>
<dbReference type="InterPro" id="IPR021346">
    <property type="entry name" value="Tma16"/>
</dbReference>
<dbReference type="Gene3D" id="1.20.1440.170">
    <property type="entry name" value="Translation machinery-associated protein 16-like"/>
    <property type="match status" value="1"/>
</dbReference>
<dbReference type="Pfam" id="PF11176">
    <property type="entry name" value="Tma16"/>
    <property type="match status" value="1"/>
</dbReference>
<evidence type="ECO:0000313" key="4">
    <source>
        <dbReference type="Proteomes" id="UP001159427"/>
    </source>
</evidence>
<comment type="caution">
    <text evidence="3">The sequence shown here is derived from an EMBL/GenBank/DDBJ whole genome shotgun (WGS) entry which is preliminary data.</text>
</comment>
<gene>
    <name evidence="3" type="ORF">PEVE_00000783</name>
</gene>
<evidence type="ECO:0000256" key="1">
    <source>
        <dbReference type="ARBA" id="ARBA00034127"/>
    </source>
</evidence>
<feature type="region of interest" description="Disordered" evidence="2">
    <location>
        <begin position="171"/>
        <end position="191"/>
    </location>
</feature>
<evidence type="ECO:0000313" key="3">
    <source>
        <dbReference type="EMBL" id="CAH3152570.1"/>
    </source>
</evidence>
<dbReference type="Proteomes" id="UP001159427">
    <property type="component" value="Unassembled WGS sequence"/>
</dbReference>